<reference evidence="6" key="1">
    <citation type="submission" date="2022-02" db="EMBL/GenBank/DDBJ databases">
        <title>Vibrio sp. nov, a new bacterium isolated from seawater.</title>
        <authorList>
            <person name="Yuan Y."/>
        </authorList>
    </citation>
    <scope>NUCLEOTIDE SEQUENCE</scope>
    <source>
        <strain evidence="6">ZSDZ65</strain>
    </source>
</reference>
<keyword evidence="3" id="KW-0238">DNA-binding</keyword>
<dbReference type="SUPFAM" id="SSF53850">
    <property type="entry name" value="Periplasmic binding protein-like II"/>
    <property type="match status" value="1"/>
</dbReference>
<dbReference type="Gene3D" id="1.10.10.10">
    <property type="entry name" value="Winged helix-like DNA-binding domain superfamily/Winged helix DNA-binding domain"/>
    <property type="match status" value="1"/>
</dbReference>
<dbReference type="InterPro" id="IPR036390">
    <property type="entry name" value="WH_DNA-bd_sf"/>
</dbReference>
<feature type="domain" description="HTH lysR-type" evidence="5">
    <location>
        <begin position="1"/>
        <end position="59"/>
    </location>
</feature>
<comment type="similarity">
    <text evidence="1">Belongs to the LysR transcriptional regulatory family.</text>
</comment>
<dbReference type="PANTHER" id="PTHR30126:SF40">
    <property type="entry name" value="HTH-TYPE TRANSCRIPTIONAL REGULATOR GLTR"/>
    <property type="match status" value="1"/>
</dbReference>
<organism evidence="6 7">
    <name type="scientific">Vibrio qingdaonensis</name>
    <dbReference type="NCBI Taxonomy" id="2829491"/>
    <lineage>
        <taxon>Bacteria</taxon>
        <taxon>Pseudomonadati</taxon>
        <taxon>Pseudomonadota</taxon>
        <taxon>Gammaproteobacteria</taxon>
        <taxon>Vibrionales</taxon>
        <taxon>Vibrionaceae</taxon>
        <taxon>Vibrio</taxon>
    </lineage>
</organism>
<dbReference type="Pfam" id="PF00126">
    <property type="entry name" value="HTH_1"/>
    <property type="match status" value="1"/>
</dbReference>
<dbReference type="PANTHER" id="PTHR30126">
    <property type="entry name" value="HTH-TYPE TRANSCRIPTIONAL REGULATOR"/>
    <property type="match status" value="1"/>
</dbReference>
<accession>A0A9X3CLN3</accession>
<keyword evidence="7" id="KW-1185">Reference proteome</keyword>
<dbReference type="Proteomes" id="UP001155587">
    <property type="component" value="Unassembled WGS sequence"/>
</dbReference>
<dbReference type="SUPFAM" id="SSF46785">
    <property type="entry name" value="Winged helix' DNA-binding domain"/>
    <property type="match status" value="1"/>
</dbReference>
<evidence type="ECO:0000256" key="4">
    <source>
        <dbReference type="ARBA" id="ARBA00023163"/>
    </source>
</evidence>
<evidence type="ECO:0000259" key="5">
    <source>
        <dbReference type="PROSITE" id="PS50931"/>
    </source>
</evidence>
<dbReference type="Gene3D" id="3.40.190.290">
    <property type="match status" value="1"/>
</dbReference>
<dbReference type="InterPro" id="IPR036388">
    <property type="entry name" value="WH-like_DNA-bd_sf"/>
</dbReference>
<dbReference type="PROSITE" id="PS50931">
    <property type="entry name" value="HTH_LYSR"/>
    <property type="match status" value="1"/>
</dbReference>
<keyword evidence="4" id="KW-0804">Transcription</keyword>
<dbReference type="PRINTS" id="PR00039">
    <property type="entry name" value="HTHLYSR"/>
</dbReference>
<sequence>MALNKSIKYFLAVAKHGNIKRASDELYLSQPSLTSAIKKLEAELGAPLFNRLSKGVELTAYGIKFRAYAQEQQEQYFALKHQFNDMQQRQFGKIKIGTGEVWWENVVKPAVVDYQQQNPASSFHLEFGNNLTLLNHLVQGDIDLFVGHEVLELSEHCRVSFEPLFQDYESIYVGAQHPLVQTGVVHTESGIDNTYQYPLLRVTPSHPRHQSILAHGLPHDSALEERIVYDVDSVTASIDMLKITPAVMPYSHHAHEWLASQGLVQISTDRSKVGNIGIYTKMGEPKTSIERFCSSLKQHAQSLR</sequence>
<dbReference type="RefSeq" id="WP_265674104.1">
    <property type="nucleotide sequence ID" value="NZ_JAKRRY010000006.1"/>
</dbReference>
<dbReference type="InterPro" id="IPR005119">
    <property type="entry name" value="LysR_subst-bd"/>
</dbReference>
<evidence type="ECO:0000313" key="7">
    <source>
        <dbReference type="Proteomes" id="UP001155587"/>
    </source>
</evidence>
<dbReference type="InterPro" id="IPR000847">
    <property type="entry name" value="LysR_HTH_N"/>
</dbReference>
<name>A0A9X3CLN3_9VIBR</name>
<proteinExistence type="inferred from homology"/>
<keyword evidence="2" id="KW-0805">Transcription regulation</keyword>
<evidence type="ECO:0000313" key="6">
    <source>
        <dbReference type="EMBL" id="MCW8345692.1"/>
    </source>
</evidence>
<dbReference type="AlphaFoldDB" id="A0A9X3CLN3"/>
<gene>
    <name evidence="6" type="ORF">MD535_06670</name>
</gene>
<dbReference type="Pfam" id="PF03466">
    <property type="entry name" value="LysR_substrate"/>
    <property type="match status" value="1"/>
</dbReference>
<dbReference type="GO" id="GO:0000976">
    <property type="term" value="F:transcription cis-regulatory region binding"/>
    <property type="evidence" value="ECO:0007669"/>
    <property type="project" value="TreeGrafter"/>
</dbReference>
<dbReference type="EMBL" id="JAKRRY010000006">
    <property type="protein sequence ID" value="MCW8345692.1"/>
    <property type="molecule type" value="Genomic_DNA"/>
</dbReference>
<protein>
    <submittedName>
        <fullName evidence="6">LysR family transcriptional regulator</fullName>
    </submittedName>
</protein>
<evidence type="ECO:0000256" key="2">
    <source>
        <dbReference type="ARBA" id="ARBA00023015"/>
    </source>
</evidence>
<dbReference type="GO" id="GO:0003700">
    <property type="term" value="F:DNA-binding transcription factor activity"/>
    <property type="evidence" value="ECO:0007669"/>
    <property type="project" value="InterPro"/>
</dbReference>
<comment type="caution">
    <text evidence="6">The sequence shown here is derived from an EMBL/GenBank/DDBJ whole genome shotgun (WGS) entry which is preliminary data.</text>
</comment>
<evidence type="ECO:0000256" key="1">
    <source>
        <dbReference type="ARBA" id="ARBA00009437"/>
    </source>
</evidence>
<evidence type="ECO:0000256" key="3">
    <source>
        <dbReference type="ARBA" id="ARBA00023125"/>
    </source>
</evidence>